<reference evidence="1 2" key="1">
    <citation type="submission" date="2020-01" db="EMBL/GenBank/DDBJ databases">
        <authorList>
            <person name="Gupta K D."/>
        </authorList>
    </citation>
    <scope>NUCLEOTIDE SEQUENCE [LARGE SCALE GENOMIC DNA]</scope>
</reference>
<evidence type="ECO:0000313" key="2">
    <source>
        <dbReference type="Proteomes" id="UP000467700"/>
    </source>
</evidence>
<dbReference type="Proteomes" id="UP000467700">
    <property type="component" value="Unassembled WGS sequence"/>
</dbReference>
<accession>A0A8S0WR49</accession>
<name>A0A8S0WR49_CYCAE</name>
<sequence length="229" mass="24409">MVGLDRAEESPARPLVNVGSSTGVCGKHNKAWLKGGCSSSFATTSKCSSSRLNSLSPTPRDGQLTSVAPYRFTSGLQLALNVNHGNTEVAKDVAFYADQLNDVGDAILALAKNISESVELIAKSLSTEKSEDAAKDLTRVSFLRLAFPSGLAKWIFTAAQRSALEVFGTSLLKIAANSPPVKEGGRTQKERQKLSPAAHAIADGFERLLGGQKENSRMSYGRIPPHHRG</sequence>
<evidence type="ECO:0000313" key="1">
    <source>
        <dbReference type="EMBL" id="CAA7263402.1"/>
    </source>
</evidence>
<keyword evidence="2" id="KW-1185">Reference proteome</keyword>
<dbReference type="EMBL" id="CACVBS010000039">
    <property type="protein sequence ID" value="CAA7263402.1"/>
    <property type="molecule type" value="Genomic_DNA"/>
</dbReference>
<dbReference type="AlphaFoldDB" id="A0A8S0WR49"/>
<comment type="caution">
    <text evidence="1">The sequence shown here is derived from an EMBL/GenBank/DDBJ whole genome shotgun (WGS) entry which is preliminary data.</text>
</comment>
<gene>
    <name evidence="1" type="ORF">AAE3_LOCUS5536</name>
</gene>
<proteinExistence type="predicted"/>
<organism evidence="1 2">
    <name type="scientific">Cyclocybe aegerita</name>
    <name type="common">Black poplar mushroom</name>
    <name type="synonym">Agrocybe aegerita</name>
    <dbReference type="NCBI Taxonomy" id="1973307"/>
    <lineage>
        <taxon>Eukaryota</taxon>
        <taxon>Fungi</taxon>
        <taxon>Dikarya</taxon>
        <taxon>Basidiomycota</taxon>
        <taxon>Agaricomycotina</taxon>
        <taxon>Agaricomycetes</taxon>
        <taxon>Agaricomycetidae</taxon>
        <taxon>Agaricales</taxon>
        <taxon>Agaricineae</taxon>
        <taxon>Bolbitiaceae</taxon>
        <taxon>Cyclocybe</taxon>
    </lineage>
</organism>
<protein>
    <submittedName>
        <fullName evidence="1">Uncharacterized protein</fullName>
    </submittedName>
</protein>